<organism evidence="1 2">
    <name type="scientific">Paenibacillus thalictri</name>
    <dbReference type="NCBI Taxonomy" id="2527873"/>
    <lineage>
        <taxon>Bacteria</taxon>
        <taxon>Bacillati</taxon>
        <taxon>Bacillota</taxon>
        <taxon>Bacilli</taxon>
        <taxon>Bacillales</taxon>
        <taxon>Paenibacillaceae</taxon>
        <taxon>Paenibacillus</taxon>
    </lineage>
</organism>
<sequence length="96" mass="10812">MKIAYQNEVPEQVMYQRFIGEIGEQNSDSGALQYASLCTSQCVIAAYDQEDLIGIGTMKERDVQKPLMDIAVSSSYRQREVEQNIKKLLKAACQFG</sequence>
<evidence type="ECO:0000313" key="1">
    <source>
        <dbReference type="EMBL" id="TBL71423.1"/>
    </source>
</evidence>
<dbReference type="OrthoDB" id="2617175at2"/>
<dbReference type="Proteomes" id="UP000293142">
    <property type="component" value="Unassembled WGS sequence"/>
</dbReference>
<proteinExistence type="predicted"/>
<gene>
    <name evidence="1" type="ORF">EYB31_30515</name>
</gene>
<keyword evidence="2" id="KW-1185">Reference proteome</keyword>
<evidence type="ECO:0008006" key="3">
    <source>
        <dbReference type="Google" id="ProtNLM"/>
    </source>
</evidence>
<comment type="caution">
    <text evidence="1">The sequence shown here is derived from an EMBL/GenBank/DDBJ whole genome shotgun (WGS) entry which is preliminary data.</text>
</comment>
<dbReference type="AlphaFoldDB" id="A0A4Q9DJ40"/>
<reference evidence="1 2" key="1">
    <citation type="submission" date="2019-02" db="EMBL/GenBank/DDBJ databases">
        <title>Paenibacillus sp. nov., isolated from surface-sterilized tissue of Thalictrum simplex L.</title>
        <authorList>
            <person name="Tuo L."/>
        </authorList>
    </citation>
    <scope>NUCLEOTIDE SEQUENCE [LARGE SCALE GENOMIC DNA]</scope>
    <source>
        <strain evidence="1 2">N2SHLJ1</strain>
    </source>
</reference>
<evidence type="ECO:0000313" key="2">
    <source>
        <dbReference type="Proteomes" id="UP000293142"/>
    </source>
</evidence>
<dbReference type="EMBL" id="SIRE01000026">
    <property type="protein sequence ID" value="TBL71423.1"/>
    <property type="molecule type" value="Genomic_DNA"/>
</dbReference>
<protein>
    <recommendedName>
        <fullName evidence="3">GNAT family N-acetyltransferase</fullName>
    </recommendedName>
</protein>
<dbReference type="RefSeq" id="WP_131017289.1">
    <property type="nucleotide sequence ID" value="NZ_SIRE01000026.1"/>
</dbReference>
<name>A0A4Q9DJ40_9BACL</name>
<accession>A0A4Q9DJ40</accession>